<evidence type="ECO:0000313" key="2">
    <source>
        <dbReference type="EMBL" id="MCL1635780.1"/>
    </source>
</evidence>
<keyword evidence="1" id="KW-0732">Signal</keyword>
<evidence type="ECO:0000256" key="1">
    <source>
        <dbReference type="SAM" id="SignalP"/>
    </source>
</evidence>
<name>A0ABT0MLK9_9GAMM</name>
<reference evidence="2 3" key="1">
    <citation type="submission" date="2022-05" db="EMBL/GenBank/DDBJ databases">
        <title>Luteimonas sp. SX5, whole genome shotgun sequencing project.</title>
        <authorList>
            <person name="Zhao G."/>
            <person name="Shen L."/>
        </authorList>
    </citation>
    <scope>NUCLEOTIDE SEQUENCE [LARGE SCALE GENOMIC DNA]</scope>
    <source>
        <strain evidence="2 3">SX5</strain>
    </source>
</reference>
<feature type="chain" id="PRO_5045995298" evidence="1">
    <location>
        <begin position="21"/>
        <end position="126"/>
    </location>
</feature>
<dbReference type="Proteomes" id="UP001431217">
    <property type="component" value="Unassembled WGS sequence"/>
</dbReference>
<dbReference type="RefSeq" id="WP_249475622.1">
    <property type="nucleotide sequence ID" value="NZ_JAMBEP010000003.1"/>
</dbReference>
<feature type="signal peptide" evidence="1">
    <location>
        <begin position="1"/>
        <end position="20"/>
    </location>
</feature>
<proteinExistence type="predicted"/>
<organism evidence="2 3">
    <name type="scientific">Luteimonas galliterrae</name>
    <dbReference type="NCBI Taxonomy" id="2940486"/>
    <lineage>
        <taxon>Bacteria</taxon>
        <taxon>Pseudomonadati</taxon>
        <taxon>Pseudomonadota</taxon>
        <taxon>Gammaproteobacteria</taxon>
        <taxon>Lysobacterales</taxon>
        <taxon>Lysobacteraceae</taxon>
        <taxon>Luteimonas</taxon>
    </lineage>
</organism>
<evidence type="ECO:0000313" key="3">
    <source>
        <dbReference type="Proteomes" id="UP001431217"/>
    </source>
</evidence>
<keyword evidence="3" id="KW-1185">Reference proteome</keyword>
<protein>
    <submittedName>
        <fullName evidence="2">Uncharacterized protein</fullName>
    </submittedName>
</protein>
<dbReference type="EMBL" id="JAMBEP010000003">
    <property type="protein sequence ID" value="MCL1635780.1"/>
    <property type="molecule type" value="Genomic_DNA"/>
</dbReference>
<accession>A0ABT0MLK9</accession>
<gene>
    <name evidence="2" type="ORF">M2650_14210</name>
</gene>
<comment type="caution">
    <text evidence="2">The sequence shown here is derived from an EMBL/GenBank/DDBJ whole genome shotgun (WGS) entry which is preliminary data.</text>
</comment>
<sequence length="126" mass="13688">MRPIRTVALAALLPVAVVHAGPETHGRYLTLVNREYESVISLEIAGAGSEAFRELPLAPPLAGGGGSTTVRIAVDGCRHDLRFVFKDGRRLLYRDVDVCRYDRLRIRGLPHGSEDGQAVAGSPSRR</sequence>